<dbReference type="InterPro" id="IPR029058">
    <property type="entry name" value="AB_hydrolase_fold"/>
</dbReference>
<comment type="caution">
    <text evidence="5">The sequence shown here is derived from an EMBL/GenBank/DDBJ whole genome shotgun (WGS) entry which is preliminary data.</text>
</comment>
<evidence type="ECO:0000256" key="1">
    <source>
        <dbReference type="ARBA" id="ARBA00022487"/>
    </source>
</evidence>
<keyword evidence="6" id="KW-1185">Reference proteome</keyword>
<dbReference type="RefSeq" id="WP_204917612.1">
    <property type="nucleotide sequence ID" value="NZ_BAAAQP010000002.1"/>
</dbReference>
<evidence type="ECO:0000313" key="6">
    <source>
        <dbReference type="Proteomes" id="UP000704762"/>
    </source>
</evidence>
<keyword evidence="3" id="KW-0378">Hydrolase</keyword>
<gene>
    <name evidence="5" type="ORF">JOE57_002006</name>
</gene>
<feature type="domain" description="4-O-methyl-glucuronoyl methylesterase-like" evidence="4">
    <location>
        <begin position="193"/>
        <end position="345"/>
    </location>
</feature>
<dbReference type="Proteomes" id="UP000704762">
    <property type="component" value="Unassembled WGS sequence"/>
</dbReference>
<protein>
    <recommendedName>
        <fullName evidence="4">4-O-methyl-glucuronoyl methylesterase-like domain-containing protein</fullName>
    </recommendedName>
</protein>
<evidence type="ECO:0000313" key="5">
    <source>
        <dbReference type="EMBL" id="MBM7799085.1"/>
    </source>
</evidence>
<dbReference type="SUPFAM" id="SSF53474">
    <property type="entry name" value="alpha/beta-Hydrolases"/>
    <property type="match status" value="1"/>
</dbReference>
<evidence type="ECO:0000259" key="4">
    <source>
        <dbReference type="Pfam" id="PF22244"/>
    </source>
</evidence>
<dbReference type="Gene3D" id="3.40.50.1820">
    <property type="entry name" value="alpha/beta hydrolase"/>
    <property type="match status" value="1"/>
</dbReference>
<keyword evidence="2" id="KW-0732">Signal</keyword>
<evidence type="ECO:0000256" key="2">
    <source>
        <dbReference type="ARBA" id="ARBA00022729"/>
    </source>
</evidence>
<dbReference type="EMBL" id="JAFBCF010000001">
    <property type="protein sequence ID" value="MBM7799085.1"/>
    <property type="molecule type" value="Genomic_DNA"/>
</dbReference>
<sequence>MAPDEPMAPAALRCLDGSTISTAEEWLARRRPELLELFAEYVYGHTPDLSLEAVARTHREDIVLGGRAVRREVDVVITGPAGERTVQLLLYLPTGAKCAVPVFVGLNFSGNHTVDPDPRIRPARAEQYPPGGQPTVDPATAGGRGSLAHRWPIDMIIDSGFGAATAFCGDVEPDHPEGAAHGVRGLLADFSQHRSGSDWGTLGVWAWALSRLLEVLSDQPGVDPDRILAVGHSRLGKAALWAAAQDERFALVVSNESGCGGASPSRRPFGESVHDITSRFPHWFCPRFAEFAGREDDLPVDQHLLLAAIAPRLVYVASAREDLWSDPEGERLSALAAAPVFDLFGADRPAGEPAIGYHLREGEHDILPEDWQHYLRFAADRLG</sequence>
<accession>A0ABS2RJA8</accession>
<evidence type="ECO:0000256" key="3">
    <source>
        <dbReference type="ARBA" id="ARBA00022801"/>
    </source>
</evidence>
<dbReference type="InterPro" id="IPR054579">
    <property type="entry name" value="GCE-like_dom"/>
</dbReference>
<organism evidence="5 6">
    <name type="scientific">Microlunatus panaciterrae</name>
    <dbReference type="NCBI Taxonomy" id="400768"/>
    <lineage>
        <taxon>Bacteria</taxon>
        <taxon>Bacillati</taxon>
        <taxon>Actinomycetota</taxon>
        <taxon>Actinomycetes</taxon>
        <taxon>Propionibacteriales</taxon>
        <taxon>Propionibacteriaceae</taxon>
        <taxon>Microlunatus</taxon>
    </lineage>
</organism>
<dbReference type="Pfam" id="PF22244">
    <property type="entry name" value="GCE_fung"/>
    <property type="match status" value="1"/>
</dbReference>
<proteinExistence type="predicted"/>
<reference evidence="5 6" key="1">
    <citation type="submission" date="2021-01" db="EMBL/GenBank/DDBJ databases">
        <title>Sequencing the genomes of 1000 actinobacteria strains.</title>
        <authorList>
            <person name="Klenk H.-P."/>
        </authorList>
    </citation>
    <scope>NUCLEOTIDE SEQUENCE [LARGE SCALE GENOMIC DNA]</scope>
    <source>
        <strain evidence="5 6">DSM 18662</strain>
    </source>
</reference>
<name>A0ABS2RJA8_9ACTN</name>
<keyword evidence="1" id="KW-0719">Serine esterase</keyword>